<protein>
    <recommendedName>
        <fullName evidence="3">ABM domain-containing protein</fullName>
    </recommendedName>
</protein>
<accession>A0ABU4YZB9</accession>
<dbReference type="EMBL" id="JAVIJC010000004">
    <property type="protein sequence ID" value="MDX8491152.1"/>
    <property type="molecule type" value="Genomic_DNA"/>
</dbReference>
<dbReference type="Proteomes" id="UP001271249">
    <property type="component" value="Unassembled WGS sequence"/>
</dbReference>
<proteinExistence type="predicted"/>
<organism evidence="1 2">
    <name type="scientific">Mesorhizobium captivum</name>
    <dbReference type="NCBI Taxonomy" id="3072319"/>
    <lineage>
        <taxon>Bacteria</taxon>
        <taxon>Pseudomonadati</taxon>
        <taxon>Pseudomonadota</taxon>
        <taxon>Alphaproteobacteria</taxon>
        <taxon>Hyphomicrobiales</taxon>
        <taxon>Phyllobacteriaceae</taxon>
        <taxon>Mesorhizobium</taxon>
    </lineage>
</organism>
<evidence type="ECO:0000313" key="2">
    <source>
        <dbReference type="Proteomes" id="UP001271249"/>
    </source>
</evidence>
<name>A0ABU4YZB9_9HYPH</name>
<gene>
    <name evidence="1" type="ORF">RFN29_06130</name>
</gene>
<dbReference type="RefSeq" id="WP_320225216.1">
    <property type="nucleotide sequence ID" value="NZ_JAVIJC010000004.1"/>
</dbReference>
<keyword evidence="2" id="KW-1185">Reference proteome</keyword>
<sequence length="106" mass="11569">MNYNLIRYGVKDAAVAENRALVANVFEALNETKPQSVRYLVLELENGEFVHLVGYDEDSSELTGLDAFKAFGADHAGRRSTPLARSPAKIVGNYHMLTSADEAVPA</sequence>
<comment type="caution">
    <text evidence="1">The sequence shown here is derived from an EMBL/GenBank/DDBJ whole genome shotgun (WGS) entry which is preliminary data.</text>
</comment>
<evidence type="ECO:0008006" key="3">
    <source>
        <dbReference type="Google" id="ProtNLM"/>
    </source>
</evidence>
<reference evidence="1 2" key="1">
    <citation type="submission" date="2023-08" db="EMBL/GenBank/DDBJ databases">
        <title>Implementing the SeqCode for naming new Mesorhizobium species isolated from Vachellia karroo root nodules.</title>
        <authorList>
            <person name="Van Lill M."/>
        </authorList>
    </citation>
    <scope>NUCLEOTIDE SEQUENCE [LARGE SCALE GENOMIC DNA]</scope>
    <source>
        <strain evidence="1 2">VK22B</strain>
    </source>
</reference>
<evidence type="ECO:0000313" key="1">
    <source>
        <dbReference type="EMBL" id="MDX8491152.1"/>
    </source>
</evidence>